<feature type="transmembrane region" description="Helical" evidence="1">
    <location>
        <begin position="220"/>
        <end position="242"/>
    </location>
</feature>
<protein>
    <recommendedName>
        <fullName evidence="5">TPM domain-containing protein</fullName>
    </recommendedName>
</protein>
<evidence type="ECO:0000256" key="1">
    <source>
        <dbReference type="SAM" id="Phobius"/>
    </source>
</evidence>
<comment type="caution">
    <text evidence="3">The sequence shown here is derived from an EMBL/GenBank/DDBJ whole genome shotgun (WGS) entry which is preliminary data.</text>
</comment>
<reference evidence="3" key="2">
    <citation type="journal article" date="2021" name="PeerJ">
        <title>Extensive microbial diversity within the chicken gut microbiome revealed by metagenomics and culture.</title>
        <authorList>
            <person name="Gilroy R."/>
            <person name="Ravi A."/>
            <person name="Getino M."/>
            <person name="Pursley I."/>
            <person name="Horton D.L."/>
            <person name="Alikhan N.F."/>
            <person name="Baker D."/>
            <person name="Gharbi K."/>
            <person name="Hall N."/>
            <person name="Watson M."/>
            <person name="Adriaenssens E.M."/>
            <person name="Foster-Nyarko E."/>
            <person name="Jarju S."/>
            <person name="Secka A."/>
            <person name="Antonio M."/>
            <person name="Oren A."/>
            <person name="Chaudhuri R.R."/>
            <person name="La Ragione R."/>
            <person name="Hildebrand F."/>
            <person name="Pallen M.J."/>
        </authorList>
    </citation>
    <scope>NUCLEOTIDE SEQUENCE</scope>
    <source>
        <strain evidence="3">13766</strain>
    </source>
</reference>
<gene>
    <name evidence="3" type="ORF">IAA84_04720</name>
</gene>
<keyword evidence="1" id="KW-0812">Transmembrane</keyword>
<organism evidence="3 4">
    <name type="scientific">Candidatus Alectryocaccomicrobium excrementavium</name>
    <dbReference type="NCBI Taxonomy" id="2840668"/>
    <lineage>
        <taxon>Bacteria</taxon>
        <taxon>Bacillati</taxon>
        <taxon>Bacillota</taxon>
        <taxon>Clostridia</taxon>
        <taxon>Candidatus Alectryocaccomicrobium</taxon>
    </lineage>
</organism>
<evidence type="ECO:0008006" key="5">
    <source>
        <dbReference type="Google" id="ProtNLM"/>
    </source>
</evidence>
<feature type="signal peptide" evidence="2">
    <location>
        <begin position="1"/>
        <end position="24"/>
    </location>
</feature>
<feature type="transmembrane region" description="Helical" evidence="1">
    <location>
        <begin position="254"/>
        <end position="271"/>
    </location>
</feature>
<name>A0A9D1G036_9FIRM</name>
<keyword evidence="2" id="KW-0732">Signal</keyword>
<dbReference type="Proteomes" id="UP000824140">
    <property type="component" value="Unassembled WGS sequence"/>
</dbReference>
<reference evidence="3" key="1">
    <citation type="submission" date="2020-10" db="EMBL/GenBank/DDBJ databases">
        <authorList>
            <person name="Gilroy R."/>
        </authorList>
    </citation>
    <scope>NUCLEOTIDE SEQUENCE</scope>
    <source>
        <strain evidence="3">13766</strain>
    </source>
</reference>
<feature type="transmembrane region" description="Helical" evidence="1">
    <location>
        <begin position="277"/>
        <end position="296"/>
    </location>
</feature>
<accession>A0A9D1G036</accession>
<evidence type="ECO:0000313" key="4">
    <source>
        <dbReference type="Proteomes" id="UP000824140"/>
    </source>
</evidence>
<dbReference type="AlphaFoldDB" id="A0A9D1G036"/>
<evidence type="ECO:0000313" key="3">
    <source>
        <dbReference type="EMBL" id="HIS92303.1"/>
    </source>
</evidence>
<keyword evidence="1" id="KW-1133">Transmembrane helix</keyword>
<feature type="chain" id="PRO_5039051752" description="TPM domain-containing protein" evidence="2">
    <location>
        <begin position="25"/>
        <end position="313"/>
    </location>
</feature>
<proteinExistence type="predicted"/>
<sequence length="313" mass="35005">MKKGGKRMWLCLLLCAALQTAAFAGESAYDLAELGVRITLPGDMMVFTRETRADDASLRECGISWEALLDYMIRENVYWIAHREDLECSIVISMTDNCPYADFHRVSDAYLRVLMAVEEETGAEADGVYGEAEIYRHAQTKFVKAPFRENADESLQGLRYRTVREGRTISVSLYSRAGGVDSAQADLLKSVIDGMAFFPGNVETPGLMEEFGRLYTWRDLLISLALTIAVYSLPIMVYRYAIRRRPVGAEKAKKIAMGYGVFAFLAMTALLRHWNGSGAAGGAILLWSWVNYRALIGGRKRKGNERQSSTMGR</sequence>
<evidence type="ECO:0000256" key="2">
    <source>
        <dbReference type="SAM" id="SignalP"/>
    </source>
</evidence>
<keyword evidence="1" id="KW-0472">Membrane</keyword>
<dbReference type="EMBL" id="DVJN01000092">
    <property type="protein sequence ID" value="HIS92303.1"/>
    <property type="molecule type" value="Genomic_DNA"/>
</dbReference>